<feature type="region of interest" description="Disordered" evidence="5">
    <location>
        <begin position="503"/>
        <end position="551"/>
    </location>
</feature>
<feature type="region of interest" description="Disordered" evidence="5">
    <location>
        <begin position="317"/>
        <end position="448"/>
    </location>
</feature>
<keyword evidence="8" id="KW-1185">Reference proteome</keyword>
<evidence type="ECO:0008006" key="9">
    <source>
        <dbReference type="Google" id="ProtNLM"/>
    </source>
</evidence>
<feature type="compositionally biased region" description="Low complexity" evidence="5">
    <location>
        <begin position="169"/>
        <end position="187"/>
    </location>
</feature>
<keyword evidence="3 6" id="KW-1133">Transmembrane helix</keyword>
<feature type="compositionally biased region" description="Acidic residues" evidence="5">
    <location>
        <begin position="520"/>
        <end position="530"/>
    </location>
</feature>
<comment type="subcellular location">
    <subcellularLocation>
        <location evidence="1">Membrane</location>
        <topology evidence="1">Multi-pass membrane protein</topology>
    </subcellularLocation>
</comment>
<evidence type="ECO:0000313" key="7">
    <source>
        <dbReference type="EMBL" id="CAJ1935284.1"/>
    </source>
</evidence>
<sequence>MDLSESKIYLCLVALCCGPTQEDADFLRSLGTLLKVPQTEQASCITMLTAVSQSSNPFQMAEELALKLRENIDQNTALEKFCMLFLICFYPLQVDSSAKNQRQTEKLYQHVQFNAKTSVIFRRLAFLLRIKLSTVTKLEAMAIEQWKELQDAAATSTTTATTTDEDDSAISATTSKTSSSTSSTSSSKRSRRKGVIRGLKIGATAAGAGVLLGVTGGLAAPALAAGLAHIGLGAAATFTTTASVAAILGTGGAGLAGYKMNRRLKVVHTFEFQAINNQHLKDSDKDDKEKKGNENENATTTTGMTVYVCVTGYLRSPGPAPPKLKKNKKKNRKGDKEQTSTTIEEEGEESASPSKQSSERRGWFGRKGSQNSNDTNSDMNNIASSAEKTDSSEGDIPAWMAPFTDDTPDDEGEGGKKRRGFFGRGRNNSQDSNASSEKPKSQSIMAARSSAYTSPEFYEPWGAQPPVMFPRHVLDRYYAVVAPDKRFLVPMLIQKYRKKYKREQRRLRKQASSSGGGGGDSDDGSADLDDMGNSTDYLPKSSGLLPYDWNNTSDDELDAEIDYGLTPDDQDIFVDSTSCDTDPDGNPKGEIQAIKETADEKLFALLEQEYGVHPLQIMEAAEKSRKEQEEMAGSTAEMYRSLLQKGQARMESLLTVGHSSDKKPKKDGPTDLLNDPIEHQHLVEMMNYQRPWDKVFTMEDRQKDTEVNAAAAASETISTTISDPDGNQEDVLIKLDEDNTDEEKVNKIIEDLNNLFEEIDEASEDTNTAKSTGQNSDQSTHEKSLNEEMQKLEIDTNEGRKGFKFFDKNKVKSLEAKAENATDIYWWRESVARTGDQYTLVWEPSILLDCGRCVENLVKESAAKGALSALQFTALAPIIMTMTLPVVILSVVTLLDNYWSMATAAADEAGELLADALLSGAHGNRPVVLVGYSVGGRVVASCLRSLARVAESRDDRDDDEGEAIDEPEIGGESAGGKNPASSAKQQRDLLRDFMANTKARRERAKTIVRDAVIIGAPLDCNTRRWTRRRSVVQGRLINVYNSKDWVLALLYRYKSWSVVKLAGLQPVECSPIDGLPSIENYNVSDIVTGHDKYHTKIREILDLVGVGDVNCEHAHSHYFSTDAVEILKEEPTKSS</sequence>
<evidence type="ECO:0000256" key="2">
    <source>
        <dbReference type="ARBA" id="ARBA00022692"/>
    </source>
</evidence>
<feature type="region of interest" description="Disordered" evidence="5">
    <location>
        <begin position="762"/>
        <end position="784"/>
    </location>
</feature>
<accession>A0AAD2FJD8</accession>
<evidence type="ECO:0000256" key="6">
    <source>
        <dbReference type="SAM" id="Phobius"/>
    </source>
</evidence>
<dbReference type="Proteomes" id="UP001295423">
    <property type="component" value="Unassembled WGS sequence"/>
</dbReference>
<feature type="transmembrane region" description="Helical" evidence="6">
    <location>
        <begin position="874"/>
        <end position="895"/>
    </location>
</feature>
<dbReference type="PANTHER" id="PTHR17920:SF3">
    <property type="entry name" value="TRANSMEMBRANE AND COILED-COIL DOMAIN-CONTAINING PROTEIN 4"/>
    <property type="match status" value="1"/>
</dbReference>
<evidence type="ECO:0000256" key="4">
    <source>
        <dbReference type="ARBA" id="ARBA00023136"/>
    </source>
</evidence>
<dbReference type="InterPro" id="IPR007941">
    <property type="entry name" value="DUF726"/>
</dbReference>
<feature type="compositionally biased region" description="Polar residues" evidence="5">
    <location>
        <begin position="368"/>
        <end position="386"/>
    </location>
</feature>
<dbReference type="EMBL" id="CAKOGP040000446">
    <property type="protein sequence ID" value="CAJ1935284.1"/>
    <property type="molecule type" value="Genomic_DNA"/>
</dbReference>
<feature type="region of interest" description="Disordered" evidence="5">
    <location>
        <begin position="157"/>
        <end position="191"/>
    </location>
</feature>
<organism evidence="7 8">
    <name type="scientific">Cylindrotheca closterium</name>
    <dbReference type="NCBI Taxonomy" id="2856"/>
    <lineage>
        <taxon>Eukaryota</taxon>
        <taxon>Sar</taxon>
        <taxon>Stramenopiles</taxon>
        <taxon>Ochrophyta</taxon>
        <taxon>Bacillariophyta</taxon>
        <taxon>Bacillariophyceae</taxon>
        <taxon>Bacillariophycidae</taxon>
        <taxon>Bacillariales</taxon>
        <taxon>Bacillariaceae</taxon>
        <taxon>Cylindrotheca</taxon>
    </lineage>
</organism>
<dbReference type="GO" id="GO:0016020">
    <property type="term" value="C:membrane"/>
    <property type="evidence" value="ECO:0007669"/>
    <property type="project" value="UniProtKB-SubCell"/>
</dbReference>
<evidence type="ECO:0000256" key="5">
    <source>
        <dbReference type="SAM" id="MobiDB-lite"/>
    </source>
</evidence>
<feature type="transmembrane region" description="Helical" evidence="6">
    <location>
        <begin position="198"/>
        <end position="224"/>
    </location>
</feature>
<keyword evidence="4 6" id="KW-0472">Membrane</keyword>
<dbReference type="PANTHER" id="PTHR17920">
    <property type="entry name" value="TRANSMEMBRANE AND COILED-COIL DOMAIN-CONTAINING PROTEIN 4 TMCO4"/>
    <property type="match status" value="1"/>
</dbReference>
<gene>
    <name evidence="7" type="ORF">CYCCA115_LOCUS4619</name>
</gene>
<dbReference type="AlphaFoldDB" id="A0AAD2FJD8"/>
<feature type="region of interest" description="Disordered" evidence="5">
    <location>
        <begin position="953"/>
        <end position="984"/>
    </location>
</feature>
<feature type="compositionally biased region" description="Polar residues" evidence="5">
    <location>
        <begin position="427"/>
        <end position="444"/>
    </location>
</feature>
<dbReference type="Pfam" id="PF05277">
    <property type="entry name" value="DUF726"/>
    <property type="match status" value="3"/>
</dbReference>
<evidence type="ECO:0000256" key="1">
    <source>
        <dbReference type="ARBA" id="ARBA00004141"/>
    </source>
</evidence>
<name>A0AAD2FJD8_9STRA</name>
<feature type="compositionally biased region" description="Polar residues" evidence="5">
    <location>
        <begin position="765"/>
        <end position="778"/>
    </location>
</feature>
<reference evidence="7" key="1">
    <citation type="submission" date="2023-08" db="EMBL/GenBank/DDBJ databases">
        <authorList>
            <person name="Audoor S."/>
            <person name="Bilcke G."/>
        </authorList>
    </citation>
    <scope>NUCLEOTIDE SEQUENCE</scope>
</reference>
<evidence type="ECO:0000256" key="3">
    <source>
        <dbReference type="ARBA" id="ARBA00022989"/>
    </source>
</evidence>
<feature type="transmembrane region" description="Helical" evidence="6">
    <location>
        <begin position="230"/>
        <end position="255"/>
    </location>
</feature>
<protein>
    <recommendedName>
        <fullName evidence="9">Transmembrane and coiled-coil domain-containing protein 4</fullName>
    </recommendedName>
</protein>
<keyword evidence="2 6" id="KW-0812">Transmembrane</keyword>
<feature type="compositionally biased region" description="Basic residues" evidence="5">
    <location>
        <begin position="323"/>
        <end position="333"/>
    </location>
</feature>
<feature type="compositionally biased region" description="Acidic residues" evidence="5">
    <location>
        <begin position="956"/>
        <end position="969"/>
    </location>
</feature>
<comment type="caution">
    <text evidence="7">The sequence shown here is derived from an EMBL/GenBank/DDBJ whole genome shotgun (WGS) entry which is preliminary data.</text>
</comment>
<evidence type="ECO:0000313" key="8">
    <source>
        <dbReference type="Proteomes" id="UP001295423"/>
    </source>
</evidence>
<proteinExistence type="predicted"/>